<name>A0A7X0D1L1_9HYPH</name>
<dbReference type="EMBL" id="JACHEG010000003">
    <property type="protein sequence ID" value="MBB6163631.1"/>
    <property type="molecule type" value="Genomic_DNA"/>
</dbReference>
<dbReference type="InterPro" id="IPR012347">
    <property type="entry name" value="Ferritin-like"/>
</dbReference>
<evidence type="ECO:0000256" key="1">
    <source>
        <dbReference type="ARBA" id="ARBA00009497"/>
    </source>
</evidence>
<comment type="caution">
    <text evidence="4">The sequence shown here is derived from an EMBL/GenBank/DDBJ whole genome shotgun (WGS) entry which is preliminary data.</text>
</comment>
<dbReference type="Pfam" id="PF00210">
    <property type="entry name" value="Ferritin"/>
    <property type="match status" value="1"/>
</dbReference>
<dbReference type="RefSeq" id="WP_183993496.1">
    <property type="nucleotide sequence ID" value="NZ_BMHW01000008.1"/>
</dbReference>
<dbReference type="InterPro" id="IPR008331">
    <property type="entry name" value="Ferritin_DPS_dom"/>
</dbReference>
<evidence type="ECO:0000256" key="2">
    <source>
        <dbReference type="RuleBase" id="RU003875"/>
    </source>
</evidence>
<dbReference type="PANTHER" id="PTHR42932:SF3">
    <property type="entry name" value="DNA PROTECTION DURING STARVATION PROTEIN"/>
    <property type="match status" value="1"/>
</dbReference>
<keyword evidence="4" id="KW-0238">DNA-binding</keyword>
<accession>A0A7X0D1L1</accession>
<protein>
    <submittedName>
        <fullName evidence="4">Starvation-inducible DNA-binding protein</fullName>
    </submittedName>
</protein>
<dbReference type="PRINTS" id="PR01346">
    <property type="entry name" value="HELNAPAPROT"/>
</dbReference>
<evidence type="ECO:0000313" key="5">
    <source>
        <dbReference type="Proteomes" id="UP000547879"/>
    </source>
</evidence>
<gene>
    <name evidence="4" type="ORF">HNQ72_003471</name>
</gene>
<feature type="domain" description="Ferritin/DPS" evidence="3">
    <location>
        <begin position="31"/>
        <end position="164"/>
    </location>
</feature>
<dbReference type="InterPro" id="IPR002177">
    <property type="entry name" value="DPS_DNA-bd"/>
</dbReference>
<dbReference type="SUPFAM" id="SSF47240">
    <property type="entry name" value="Ferritin-like"/>
    <property type="match status" value="1"/>
</dbReference>
<dbReference type="GO" id="GO:0003677">
    <property type="term" value="F:DNA binding"/>
    <property type="evidence" value="ECO:0007669"/>
    <property type="project" value="UniProtKB-KW"/>
</dbReference>
<dbReference type="PANTHER" id="PTHR42932">
    <property type="entry name" value="GENERAL STRESS PROTEIN 20U"/>
    <property type="match status" value="1"/>
</dbReference>
<dbReference type="PIRSF" id="PIRSF005900">
    <property type="entry name" value="Dps"/>
    <property type="match status" value="1"/>
</dbReference>
<comment type="similarity">
    <text evidence="1 2">Belongs to the Dps family.</text>
</comment>
<dbReference type="InterPro" id="IPR009078">
    <property type="entry name" value="Ferritin-like_SF"/>
</dbReference>
<evidence type="ECO:0000259" key="3">
    <source>
        <dbReference type="Pfam" id="PF00210"/>
    </source>
</evidence>
<dbReference type="Proteomes" id="UP000547879">
    <property type="component" value="Unassembled WGS sequence"/>
</dbReference>
<dbReference type="GO" id="GO:0008199">
    <property type="term" value="F:ferric iron binding"/>
    <property type="evidence" value="ECO:0007669"/>
    <property type="project" value="InterPro"/>
</dbReference>
<sequence>MDQVPATSIRKAPLTTPTDLGGNARTDIAASLTAMLADVFTLYLKTKNFHWHLSGQHFRDFHHMLDDQGGQLIAMTDAIAERARKVGGTSLRSVGHVARLQRLTDNDADFVTPEDMLAELKSDNQQLIRIMREVHELTAEHRDFASTSLIEGWIDEAEGRVWFLFESGRRN</sequence>
<reference evidence="4 5" key="1">
    <citation type="submission" date="2020-08" db="EMBL/GenBank/DDBJ databases">
        <title>Genomic Encyclopedia of Type Strains, Phase IV (KMG-IV): sequencing the most valuable type-strain genomes for metagenomic binning, comparative biology and taxonomic classification.</title>
        <authorList>
            <person name="Goeker M."/>
        </authorList>
    </citation>
    <scope>NUCLEOTIDE SEQUENCE [LARGE SCALE GENOMIC DNA]</scope>
    <source>
        <strain evidence="4 5">DSM 100734</strain>
    </source>
</reference>
<dbReference type="CDD" id="cd01043">
    <property type="entry name" value="DPS"/>
    <property type="match status" value="1"/>
</dbReference>
<proteinExistence type="inferred from homology"/>
<keyword evidence="5" id="KW-1185">Reference proteome</keyword>
<dbReference type="Gene3D" id="1.20.1260.10">
    <property type="match status" value="1"/>
</dbReference>
<evidence type="ECO:0000313" key="4">
    <source>
        <dbReference type="EMBL" id="MBB6163631.1"/>
    </source>
</evidence>
<organism evidence="4 5">
    <name type="scientific">Rhizobium wenxiniae</name>
    <dbReference type="NCBI Taxonomy" id="1737357"/>
    <lineage>
        <taxon>Bacteria</taxon>
        <taxon>Pseudomonadati</taxon>
        <taxon>Pseudomonadota</taxon>
        <taxon>Alphaproteobacteria</taxon>
        <taxon>Hyphomicrobiales</taxon>
        <taxon>Rhizobiaceae</taxon>
        <taxon>Rhizobium/Agrobacterium group</taxon>
        <taxon>Rhizobium</taxon>
    </lineage>
</organism>
<dbReference type="AlphaFoldDB" id="A0A7X0D1L1"/>